<evidence type="ECO:0008006" key="3">
    <source>
        <dbReference type="Google" id="ProtNLM"/>
    </source>
</evidence>
<gene>
    <name evidence="1" type="ORF">ACFSKU_03645</name>
</gene>
<keyword evidence="2" id="KW-1185">Reference proteome</keyword>
<reference evidence="2" key="1">
    <citation type="journal article" date="2019" name="Int. J. Syst. Evol. Microbiol.">
        <title>The Global Catalogue of Microorganisms (GCM) 10K type strain sequencing project: providing services to taxonomists for standard genome sequencing and annotation.</title>
        <authorList>
            <consortium name="The Broad Institute Genomics Platform"/>
            <consortium name="The Broad Institute Genome Sequencing Center for Infectious Disease"/>
            <person name="Wu L."/>
            <person name="Ma J."/>
        </authorList>
    </citation>
    <scope>NUCLEOTIDE SEQUENCE [LARGE SCALE GENOMIC DNA]</scope>
    <source>
        <strain evidence="2">JCM 16545</strain>
    </source>
</reference>
<protein>
    <recommendedName>
        <fullName evidence="3">STAS/SEC14 domain-containing protein</fullName>
    </recommendedName>
</protein>
<sequence>MGERLEREKQRVELLRYISGCRRTEQKTSGLMIIPNPVVKLDYDPGRDVLFVAWPDFSEYTMSEAEYVLGVVIETVRTYDIKYLVTDTRNRMVDIPDSRYKAIILQFAKDLAGTRLRKLARIVTESTAREKPISEVRQETNLMIPMRNFGTVEEAMSWLTSN</sequence>
<evidence type="ECO:0000313" key="1">
    <source>
        <dbReference type="EMBL" id="MFD2065962.1"/>
    </source>
</evidence>
<dbReference type="RefSeq" id="WP_229962199.1">
    <property type="nucleotide sequence ID" value="NZ_JAJJWI010000019.1"/>
</dbReference>
<name>A0ABW4WTH6_9BACT</name>
<comment type="caution">
    <text evidence="1">The sequence shown here is derived from an EMBL/GenBank/DDBJ whole genome shotgun (WGS) entry which is preliminary data.</text>
</comment>
<dbReference type="EMBL" id="JBHUHV010000014">
    <property type="protein sequence ID" value="MFD2065962.1"/>
    <property type="molecule type" value="Genomic_DNA"/>
</dbReference>
<accession>A0ABW4WTH6</accession>
<evidence type="ECO:0000313" key="2">
    <source>
        <dbReference type="Proteomes" id="UP001597369"/>
    </source>
</evidence>
<proteinExistence type="predicted"/>
<dbReference type="Proteomes" id="UP001597369">
    <property type="component" value="Unassembled WGS sequence"/>
</dbReference>
<organism evidence="1 2">
    <name type="scientific">Pontibacter silvestris</name>
    <dbReference type="NCBI Taxonomy" id="2305183"/>
    <lineage>
        <taxon>Bacteria</taxon>
        <taxon>Pseudomonadati</taxon>
        <taxon>Bacteroidota</taxon>
        <taxon>Cytophagia</taxon>
        <taxon>Cytophagales</taxon>
        <taxon>Hymenobacteraceae</taxon>
        <taxon>Pontibacter</taxon>
    </lineage>
</organism>